<dbReference type="RefSeq" id="WP_019422777.1">
    <property type="nucleotide sequence ID" value="NZ_JAJNBZ010000016.1"/>
</dbReference>
<gene>
    <name evidence="1" type="ORF">LQV63_18550</name>
</gene>
<comment type="caution">
    <text evidence="1">The sequence shown here is derived from an EMBL/GenBank/DDBJ whole genome shotgun (WGS) entry which is preliminary data.</text>
</comment>
<dbReference type="EMBL" id="JAJNBZ010000016">
    <property type="protein sequence ID" value="MCE5171304.1"/>
    <property type="molecule type" value="Genomic_DNA"/>
</dbReference>
<reference evidence="1 2" key="1">
    <citation type="submission" date="2021-11" db="EMBL/GenBank/DDBJ databases">
        <title>Draft genome sequence of Paenibacillus profundus YoMME, a new Gram-positive bacteria with exoelectrogenic properties.</title>
        <authorList>
            <person name="Hubenova Y."/>
            <person name="Hubenova E."/>
            <person name="Manasiev Y."/>
            <person name="Peykov S."/>
            <person name="Mitov M."/>
        </authorList>
    </citation>
    <scope>NUCLEOTIDE SEQUENCE [LARGE SCALE GENOMIC DNA]</scope>
    <source>
        <strain evidence="1 2">YoMME</strain>
    </source>
</reference>
<protein>
    <submittedName>
        <fullName evidence="1">Uncharacterized protein</fullName>
    </submittedName>
</protein>
<organism evidence="1 2">
    <name type="scientific">Paenibacillus profundus</name>
    <dbReference type="NCBI Taxonomy" id="1173085"/>
    <lineage>
        <taxon>Bacteria</taxon>
        <taxon>Bacillati</taxon>
        <taxon>Bacillota</taxon>
        <taxon>Bacilli</taxon>
        <taxon>Bacillales</taxon>
        <taxon>Paenibacillaceae</taxon>
        <taxon>Paenibacillus</taxon>
    </lineage>
</organism>
<dbReference type="Proteomes" id="UP001199916">
    <property type="component" value="Unassembled WGS sequence"/>
</dbReference>
<evidence type="ECO:0000313" key="2">
    <source>
        <dbReference type="Proteomes" id="UP001199916"/>
    </source>
</evidence>
<accession>A0ABS8YK30</accession>
<keyword evidence="2" id="KW-1185">Reference proteome</keyword>
<proteinExistence type="predicted"/>
<sequence length="60" mass="6925">MDSKLDRLEQKLILMQKNNKNQSEITELMKILHTLRAEKLGKTGTLTEDTVPIERADTDQ</sequence>
<name>A0ABS8YK30_9BACL</name>
<evidence type="ECO:0000313" key="1">
    <source>
        <dbReference type="EMBL" id="MCE5171304.1"/>
    </source>
</evidence>